<organism evidence="1 2">
    <name type="scientific">Protea cynaroides</name>
    <dbReference type="NCBI Taxonomy" id="273540"/>
    <lineage>
        <taxon>Eukaryota</taxon>
        <taxon>Viridiplantae</taxon>
        <taxon>Streptophyta</taxon>
        <taxon>Embryophyta</taxon>
        <taxon>Tracheophyta</taxon>
        <taxon>Spermatophyta</taxon>
        <taxon>Magnoliopsida</taxon>
        <taxon>Proteales</taxon>
        <taxon>Proteaceae</taxon>
        <taxon>Protea</taxon>
    </lineage>
</organism>
<comment type="caution">
    <text evidence="1">The sequence shown here is derived from an EMBL/GenBank/DDBJ whole genome shotgun (WGS) entry which is preliminary data.</text>
</comment>
<proteinExistence type="predicted"/>
<reference evidence="1" key="1">
    <citation type="journal article" date="2023" name="Plant J.">
        <title>The genome of the king protea, Protea cynaroides.</title>
        <authorList>
            <person name="Chang J."/>
            <person name="Duong T.A."/>
            <person name="Schoeman C."/>
            <person name="Ma X."/>
            <person name="Roodt D."/>
            <person name="Barker N."/>
            <person name="Li Z."/>
            <person name="Van de Peer Y."/>
            <person name="Mizrachi E."/>
        </authorList>
    </citation>
    <scope>NUCLEOTIDE SEQUENCE</scope>
    <source>
        <tissue evidence="1">Young leaves</tissue>
    </source>
</reference>
<dbReference type="Pfam" id="PF14868">
    <property type="entry name" value="DUF4487"/>
    <property type="match status" value="1"/>
</dbReference>
<dbReference type="InterPro" id="IPR027902">
    <property type="entry name" value="DUF4487"/>
</dbReference>
<name>A0A9Q0KCM8_9MAGN</name>
<dbReference type="PANTHER" id="PTHR36702">
    <property type="entry name" value="HOLLIDAY JUNCTION RESOLVASE"/>
    <property type="match status" value="1"/>
</dbReference>
<dbReference type="EMBL" id="JAMYWD010000006">
    <property type="protein sequence ID" value="KAJ4968051.1"/>
    <property type="molecule type" value="Genomic_DNA"/>
</dbReference>
<gene>
    <name evidence="1" type="ORF">NE237_014752</name>
</gene>
<accession>A0A9Q0KCM8</accession>
<evidence type="ECO:0000313" key="2">
    <source>
        <dbReference type="Proteomes" id="UP001141806"/>
    </source>
</evidence>
<evidence type="ECO:0000313" key="1">
    <source>
        <dbReference type="EMBL" id="KAJ4968051.1"/>
    </source>
</evidence>
<sequence length="1010" mass="112646">MDGERANNDFESLIEAIKASDVVENRIHLVSQLGDLDLYQGTDLSSRADFLATLWEDFTCLDASQCLLNKTILHVAAKYLKLDISACLGQLLALGTKASIWCGKHLKMTLISMEESEEEEHTNIFFQLVLDLLGFSAACFSALTRSPILGEKVVMHIVEKFVSEQLNLTKASISEIKRIHAVGSEVLKVTQVVVDATIRLCRAYSQAVNWDSYNLGIRGDEGSMDSENVNNVNHVIHITACAIESLHELGTLAATGGGSLVTILNASWKGVVTLLQLGKGVLAAKVKVPDIVFTLISLVTESLRCASRQWFSTPKKTIGVTEARKTFLPVKFYLINAIRISSQYPCQAFTLYKEITLCVLLISSFGISLGIETHLKAASEVLAELVEPTSFLLLHTLLNSAEVEYESKRKLLDWLLTDESHLTSHHDEIGGATTIVDEIFSLNCETKPRARTLMLGQVFVFLNLLKSSSDLEEDTRIGISRKLGCLLEFLMDEYVYSAILSLHVPMLCGSGSTSEVSWQSMFPFVLHTLKTFMILASSGLAWREVESFLLENLLHPHFLCWEIIVELWCFIVRHAEIDMVYEIVDKLCSLFKVIASTEPSLMPSCALRKMARSICMIIHCASQSVIDRVYNSIVSDRSNLSSVIYIAFLMEGFPLNLMSDNLKMIATQSIITSFSGFIETNDEKPWWDSSRACTSGVLGAPVYALSSALQRLHINAADINAKTLKFIVDVIHRYGSAADSFTKNLYSKLLSQMLKIISDAKHLFASDEMKEVILELQKLFVKDTAASDTQLYQCKPDLASFMAGLGHMEIAEGEGSADCCAIWELYHMLLRERHWALVHLAITTFGYFAARTCCNQLWRFVPPDAALSFNVETGKDANEERFMSELKAFLEKEVAMVVAKPCAEQLGLLLKEGLMLKEIVNRVSNINLVDPGPEVRELQDENQPTKKRKLPIEIKEGMALMQNGLKVIGGGLAQWQQQHYESRELQEKFTNHLSCLEDMIAQMVDLADSE</sequence>
<dbReference type="Proteomes" id="UP001141806">
    <property type="component" value="Unassembled WGS sequence"/>
</dbReference>
<dbReference type="OrthoDB" id="1925340at2759"/>
<protein>
    <submittedName>
        <fullName evidence="1">Uncharacterized protein</fullName>
    </submittedName>
</protein>
<keyword evidence="2" id="KW-1185">Reference proteome</keyword>
<dbReference type="PANTHER" id="PTHR36702:SF1">
    <property type="entry name" value="HOLLIDAY JUNCTION RESOLVASE"/>
    <property type="match status" value="1"/>
</dbReference>
<dbReference type="AlphaFoldDB" id="A0A9Q0KCM8"/>